<keyword evidence="5" id="KW-0677">Repeat</keyword>
<keyword evidence="7 10" id="KW-0472">Membrane</keyword>
<dbReference type="AlphaFoldDB" id="U1GK10"/>
<evidence type="ECO:0000256" key="1">
    <source>
        <dbReference type="ARBA" id="ARBA00004141"/>
    </source>
</evidence>
<feature type="transmembrane region" description="Helical" evidence="10">
    <location>
        <begin position="238"/>
        <end position="258"/>
    </location>
</feature>
<dbReference type="GeneID" id="19237849"/>
<name>U1GK10_ENDPU</name>
<evidence type="ECO:0000256" key="7">
    <source>
        <dbReference type="ARBA" id="ARBA00023136"/>
    </source>
</evidence>
<organism evidence="11 12">
    <name type="scientific">Endocarpon pusillum (strain Z07020 / HMAS-L-300199)</name>
    <name type="common">Lichen-forming fungus</name>
    <dbReference type="NCBI Taxonomy" id="1263415"/>
    <lineage>
        <taxon>Eukaryota</taxon>
        <taxon>Fungi</taxon>
        <taxon>Dikarya</taxon>
        <taxon>Ascomycota</taxon>
        <taxon>Pezizomycotina</taxon>
        <taxon>Eurotiomycetes</taxon>
        <taxon>Chaetothyriomycetidae</taxon>
        <taxon>Verrucariales</taxon>
        <taxon>Verrucariaceae</taxon>
        <taxon>Endocarpon</taxon>
    </lineage>
</organism>
<dbReference type="Proteomes" id="UP000019373">
    <property type="component" value="Unassembled WGS sequence"/>
</dbReference>
<dbReference type="HOGENOM" id="CLU_020019_1_4_1"/>
<dbReference type="Pfam" id="PF00230">
    <property type="entry name" value="MIP"/>
    <property type="match status" value="1"/>
</dbReference>
<dbReference type="FunFam" id="1.20.1080.10:FF:000014">
    <property type="entry name" value="Aquaporin 1"/>
    <property type="match status" value="1"/>
</dbReference>
<dbReference type="InterPro" id="IPR023271">
    <property type="entry name" value="Aquaporin-like"/>
</dbReference>
<keyword evidence="6 10" id="KW-1133">Transmembrane helix</keyword>
<protein>
    <recommendedName>
        <fullName evidence="13">Aquaporin-1</fullName>
    </recommendedName>
</protein>
<dbReference type="PANTHER" id="PTHR19139:SF199">
    <property type="entry name" value="MIP17260P"/>
    <property type="match status" value="1"/>
</dbReference>
<feature type="transmembrane region" description="Helical" evidence="10">
    <location>
        <begin position="105"/>
        <end position="123"/>
    </location>
</feature>
<dbReference type="PRINTS" id="PR00783">
    <property type="entry name" value="MINTRINSICP"/>
</dbReference>
<dbReference type="InterPro" id="IPR000425">
    <property type="entry name" value="MIP"/>
</dbReference>
<comment type="similarity">
    <text evidence="2 9">Belongs to the MIP/aquaporin (TC 1.A.8) family.</text>
</comment>
<feature type="transmembrane region" description="Helical" evidence="10">
    <location>
        <begin position="128"/>
        <end position="147"/>
    </location>
</feature>
<reference evidence="12" key="1">
    <citation type="journal article" date="2014" name="BMC Genomics">
        <title>Genome characteristics reveal the impact of lichenization on lichen-forming fungus Endocarpon pusillum Hedwig (Verrucariales, Ascomycota).</title>
        <authorList>
            <person name="Wang Y.-Y."/>
            <person name="Liu B."/>
            <person name="Zhang X.-Y."/>
            <person name="Zhou Q.-M."/>
            <person name="Zhang T."/>
            <person name="Li H."/>
            <person name="Yu Y.-F."/>
            <person name="Zhang X.-L."/>
            <person name="Hao X.-Y."/>
            <person name="Wang M."/>
            <person name="Wang L."/>
            <person name="Wei J.-C."/>
        </authorList>
    </citation>
    <scope>NUCLEOTIDE SEQUENCE [LARGE SCALE GENOMIC DNA]</scope>
    <source>
        <strain evidence="12">Z07020 / HMAS-L-300199</strain>
    </source>
</reference>
<evidence type="ECO:0000256" key="6">
    <source>
        <dbReference type="ARBA" id="ARBA00022989"/>
    </source>
</evidence>
<evidence type="ECO:0000256" key="9">
    <source>
        <dbReference type="RuleBase" id="RU000477"/>
    </source>
</evidence>
<feature type="transmembrane region" description="Helical" evidence="10">
    <location>
        <begin position="50"/>
        <end position="68"/>
    </location>
</feature>
<accession>U1GK10</accession>
<dbReference type="RefSeq" id="XP_007801750.1">
    <property type="nucleotide sequence ID" value="XM_007803559.1"/>
</dbReference>
<feature type="transmembrane region" description="Helical" evidence="10">
    <location>
        <begin position="193"/>
        <end position="218"/>
    </location>
</feature>
<evidence type="ECO:0000256" key="8">
    <source>
        <dbReference type="ARBA" id="ARBA00034651"/>
    </source>
</evidence>
<evidence type="ECO:0000256" key="5">
    <source>
        <dbReference type="ARBA" id="ARBA00022737"/>
    </source>
</evidence>
<dbReference type="Gene3D" id="1.20.1080.10">
    <property type="entry name" value="Glycerol uptake facilitator protein"/>
    <property type="match status" value="1"/>
</dbReference>
<evidence type="ECO:0000313" key="11">
    <source>
        <dbReference type="EMBL" id="ERF72518.1"/>
    </source>
</evidence>
<comment type="catalytic activity">
    <reaction evidence="8">
        <text>H2O(in) = H2O(out)</text>
        <dbReference type="Rhea" id="RHEA:29667"/>
        <dbReference type="ChEBI" id="CHEBI:15377"/>
    </reaction>
</comment>
<keyword evidence="3 9" id="KW-0813">Transport</keyword>
<sequence length="298" mass="32343">MEGSHPPGEAVRTPQNQSSTVNYGQKIAYMNPTQRRHFVAMTGEFVGTTLFLWFAFSGAQVINTIVPVQNPSEAVQALQVMFLALTFGFSLMVNVWVFYRISGGLFNPAVTLALVISGALPWARGACLFVPQMLGGMVAAALVSAMFPGPMSVATTLSHDTSVVQGLFIEMFLTALLVITILMLAVEKSKTTFIAPVGIGLALFVAHLSGVYFTGASLNPTRSFGPHVATRSFPGHHWIYWLGPVLGACIASGFYRFIKFLLYEEANPNQDAAHKSESEYARMLQMTETNVTDNSMSV</sequence>
<evidence type="ECO:0000256" key="3">
    <source>
        <dbReference type="ARBA" id="ARBA00022448"/>
    </source>
</evidence>
<evidence type="ECO:0000256" key="2">
    <source>
        <dbReference type="ARBA" id="ARBA00006175"/>
    </source>
</evidence>
<dbReference type="EMBL" id="KE721082">
    <property type="protein sequence ID" value="ERF72518.1"/>
    <property type="molecule type" value="Genomic_DNA"/>
</dbReference>
<evidence type="ECO:0000313" key="12">
    <source>
        <dbReference type="Proteomes" id="UP000019373"/>
    </source>
</evidence>
<dbReference type="GO" id="GO:0015250">
    <property type="term" value="F:water channel activity"/>
    <property type="evidence" value="ECO:0007669"/>
    <property type="project" value="TreeGrafter"/>
</dbReference>
<keyword evidence="4 9" id="KW-0812">Transmembrane</keyword>
<dbReference type="OMA" id="LALNTMH"/>
<keyword evidence="12" id="KW-1185">Reference proteome</keyword>
<feature type="transmembrane region" description="Helical" evidence="10">
    <location>
        <begin position="167"/>
        <end position="186"/>
    </location>
</feature>
<dbReference type="PANTHER" id="PTHR19139">
    <property type="entry name" value="AQUAPORIN TRANSPORTER"/>
    <property type="match status" value="1"/>
</dbReference>
<proteinExistence type="inferred from homology"/>
<gene>
    <name evidence="11" type="ORF">EPUS_02799</name>
</gene>
<evidence type="ECO:0000256" key="4">
    <source>
        <dbReference type="ARBA" id="ARBA00022692"/>
    </source>
</evidence>
<dbReference type="OrthoDB" id="3222at2759"/>
<dbReference type="eggNOG" id="KOG0223">
    <property type="taxonomic scope" value="Eukaryota"/>
</dbReference>
<comment type="subcellular location">
    <subcellularLocation>
        <location evidence="1">Membrane</location>
        <topology evidence="1">Multi-pass membrane protein</topology>
    </subcellularLocation>
</comment>
<dbReference type="SUPFAM" id="SSF81338">
    <property type="entry name" value="Aquaporin-like"/>
    <property type="match status" value="1"/>
</dbReference>
<dbReference type="GO" id="GO:0005886">
    <property type="term" value="C:plasma membrane"/>
    <property type="evidence" value="ECO:0007669"/>
    <property type="project" value="TreeGrafter"/>
</dbReference>
<evidence type="ECO:0000256" key="10">
    <source>
        <dbReference type="SAM" id="Phobius"/>
    </source>
</evidence>
<evidence type="ECO:0008006" key="13">
    <source>
        <dbReference type="Google" id="ProtNLM"/>
    </source>
</evidence>
<feature type="transmembrane region" description="Helical" evidence="10">
    <location>
        <begin position="80"/>
        <end position="99"/>
    </location>
</feature>
<dbReference type="InterPro" id="IPR034294">
    <property type="entry name" value="Aquaporin_transptr"/>
</dbReference>